<evidence type="ECO:0000313" key="2">
    <source>
        <dbReference type="EMBL" id="CAB1428928.1"/>
    </source>
</evidence>
<reference evidence="2" key="1">
    <citation type="submission" date="2020-03" db="EMBL/GenBank/DDBJ databases">
        <authorList>
            <person name="Weist P."/>
        </authorList>
    </citation>
    <scope>NUCLEOTIDE SEQUENCE</scope>
</reference>
<keyword evidence="3" id="KW-1185">Reference proteome</keyword>
<evidence type="ECO:0000256" key="1">
    <source>
        <dbReference type="SAM" id="MobiDB-lite"/>
    </source>
</evidence>
<protein>
    <submittedName>
        <fullName evidence="2">Uncharacterized protein</fullName>
    </submittedName>
</protein>
<dbReference type="AlphaFoldDB" id="A0A9N7YKG4"/>
<name>A0A9N7YKG4_PLEPL</name>
<dbReference type="EMBL" id="CADEAL010001101">
    <property type="protein sequence ID" value="CAB1428928.1"/>
    <property type="molecule type" value="Genomic_DNA"/>
</dbReference>
<accession>A0A9N7YKG4</accession>
<dbReference type="Proteomes" id="UP001153269">
    <property type="component" value="Unassembled WGS sequence"/>
</dbReference>
<gene>
    <name evidence="2" type="ORF">PLEPLA_LOCUS16903</name>
</gene>
<feature type="compositionally biased region" description="Basic and acidic residues" evidence="1">
    <location>
        <begin position="91"/>
        <end position="110"/>
    </location>
</feature>
<feature type="region of interest" description="Disordered" evidence="1">
    <location>
        <begin position="90"/>
        <end position="112"/>
    </location>
</feature>
<comment type="caution">
    <text evidence="2">The sequence shown here is derived from an EMBL/GenBank/DDBJ whole genome shotgun (WGS) entry which is preliminary data.</text>
</comment>
<organism evidence="2 3">
    <name type="scientific">Pleuronectes platessa</name>
    <name type="common">European plaice</name>
    <dbReference type="NCBI Taxonomy" id="8262"/>
    <lineage>
        <taxon>Eukaryota</taxon>
        <taxon>Metazoa</taxon>
        <taxon>Chordata</taxon>
        <taxon>Craniata</taxon>
        <taxon>Vertebrata</taxon>
        <taxon>Euteleostomi</taxon>
        <taxon>Actinopterygii</taxon>
        <taxon>Neopterygii</taxon>
        <taxon>Teleostei</taxon>
        <taxon>Neoteleostei</taxon>
        <taxon>Acanthomorphata</taxon>
        <taxon>Carangaria</taxon>
        <taxon>Pleuronectiformes</taxon>
        <taxon>Pleuronectoidei</taxon>
        <taxon>Pleuronectidae</taxon>
        <taxon>Pleuronectes</taxon>
    </lineage>
</organism>
<sequence>MHKLPYPPLSPTAFTVGRPQAHHALSADGALSTTMRGKRESLKPLQTFCQQHRANAFRTYGKINVLPWEQRCCSLAVVIIWKAALQQQLARPHEGRREEGNPGKSREQRGLESWNNRMENRWVLRLWLRCGGGSNWFTEPTV</sequence>
<proteinExistence type="predicted"/>
<evidence type="ECO:0000313" key="3">
    <source>
        <dbReference type="Proteomes" id="UP001153269"/>
    </source>
</evidence>